<comment type="caution">
    <text evidence="1">The sequence shown here is derived from an EMBL/GenBank/DDBJ whole genome shotgun (WGS) entry which is preliminary data.</text>
</comment>
<name>A0A7J7FQK2_CAMSI</name>
<organism evidence="1 2">
    <name type="scientific">Camellia sinensis</name>
    <name type="common">Tea plant</name>
    <name type="synonym">Thea sinensis</name>
    <dbReference type="NCBI Taxonomy" id="4442"/>
    <lineage>
        <taxon>Eukaryota</taxon>
        <taxon>Viridiplantae</taxon>
        <taxon>Streptophyta</taxon>
        <taxon>Embryophyta</taxon>
        <taxon>Tracheophyta</taxon>
        <taxon>Spermatophyta</taxon>
        <taxon>Magnoliopsida</taxon>
        <taxon>eudicotyledons</taxon>
        <taxon>Gunneridae</taxon>
        <taxon>Pentapetalae</taxon>
        <taxon>asterids</taxon>
        <taxon>Ericales</taxon>
        <taxon>Theaceae</taxon>
        <taxon>Camellia</taxon>
    </lineage>
</organism>
<dbReference type="EMBL" id="JACBKZ010000015">
    <property type="protein sequence ID" value="KAF5930505.1"/>
    <property type="molecule type" value="Genomic_DNA"/>
</dbReference>
<keyword evidence="2" id="KW-1185">Reference proteome</keyword>
<gene>
    <name evidence="1" type="ORF">HYC85_031378</name>
</gene>
<dbReference type="GO" id="GO:0008374">
    <property type="term" value="F:O-acyltransferase activity"/>
    <property type="evidence" value="ECO:0007669"/>
    <property type="project" value="InterPro"/>
</dbReference>
<dbReference type="InterPro" id="IPR029058">
    <property type="entry name" value="AB_hydrolase_fold"/>
</dbReference>
<evidence type="ECO:0000313" key="2">
    <source>
        <dbReference type="Proteomes" id="UP000593564"/>
    </source>
</evidence>
<proteinExistence type="predicted"/>
<reference evidence="1 2" key="2">
    <citation type="submission" date="2020-07" db="EMBL/GenBank/DDBJ databases">
        <title>Genome assembly of wild tea tree DASZ reveals pedigree and selection history of tea varieties.</title>
        <authorList>
            <person name="Zhang W."/>
        </authorList>
    </citation>
    <scope>NUCLEOTIDE SEQUENCE [LARGE SCALE GENOMIC DNA]</scope>
    <source>
        <strain evidence="2">cv. G240</strain>
        <tissue evidence="1">Leaf</tissue>
    </source>
</reference>
<dbReference type="AlphaFoldDB" id="A0A7J7FQK2"/>
<dbReference type="Pfam" id="PF02450">
    <property type="entry name" value="LCAT"/>
    <property type="match status" value="2"/>
</dbReference>
<dbReference type="PANTHER" id="PTHR11440">
    <property type="entry name" value="LECITHIN-CHOLESTEROL ACYLTRANSFERASE-RELATED"/>
    <property type="match status" value="1"/>
</dbReference>
<protein>
    <submittedName>
        <fullName evidence="1">Uncharacterized protein</fullName>
    </submittedName>
</protein>
<dbReference type="Proteomes" id="UP000593564">
    <property type="component" value="Unassembled WGS sequence"/>
</dbReference>
<reference evidence="2" key="1">
    <citation type="journal article" date="2020" name="Nat. Commun.">
        <title>Genome assembly of wild tea tree DASZ reveals pedigree and selection history of tea varieties.</title>
        <authorList>
            <person name="Zhang W."/>
            <person name="Zhang Y."/>
            <person name="Qiu H."/>
            <person name="Guo Y."/>
            <person name="Wan H."/>
            <person name="Zhang X."/>
            <person name="Scossa F."/>
            <person name="Alseekh S."/>
            <person name="Zhang Q."/>
            <person name="Wang P."/>
            <person name="Xu L."/>
            <person name="Schmidt M.H."/>
            <person name="Jia X."/>
            <person name="Li D."/>
            <person name="Zhu A."/>
            <person name="Guo F."/>
            <person name="Chen W."/>
            <person name="Ni D."/>
            <person name="Usadel B."/>
            <person name="Fernie A.R."/>
            <person name="Wen W."/>
        </authorList>
    </citation>
    <scope>NUCLEOTIDE SEQUENCE [LARGE SCALE GENOMIC DNA]</scope>
    <source>
        <strain evidence="2">cv. G240</strain>
    </source>
</reference>
<dbReference type="SUPFAM" id="SSF53474">
    <property type="entry name" value="alpha/beta-Hydrolases"/>
    <property type="match status" value="1"/>
</dbReference>
<accession>A0A7J7FQK2</accession>
<dbReference type="Gene3D" id="3.40.50.1820">
    <property type="entry name" value="alpha/beta hydrolase"/>
    <property type="match status" value="1"/>
</dbReference>
<dbReference type="InterPro" id="IPR003386">
    <property type="entry name" value="LACT/PDAT_acylTrfase"/>
</dbReference>
<sequence>MAASFHDWKLSGIIIPGFASTQLRAWSILDCPYSPLDFNPLDLVWLDTTKLLSAVNCWLKCMILDPYNQTDHPECKSRPDSGLSAITELDPGYITGINVLILQSQSLMFLVLFLQCGKNGSNGALSLVLRLMLSLLFHMIGDCHQSKLEERDLYFHKLKFVYILLFLVLTFETALKLRGGPSIVFAHSLGNNVFRYFLEWLKLEIAPKQYIEWLDKHIHAYFAVGAPHLGSVETIKATLSGYTSGLPVSEGTARLMFNSFGSSIWMMPFSKYCRTDSAYWKHFSDGSKKSHHAYKCDEREYQSNYSGWPTNVVNVEIPSVQGVDAYPSIMEVCQANMSMECGLPTQLSFSAHEVSDGTFFKAIEDYDPDSKRLLHQLHNSYHGDPVLNPLVGYYFAPSGKPYPDNWIITDVIYEIEGSLYSRSGNLVEGNPGAVSGDETAPYHSLSWCKTWLGPKVNITRAPQSEHDGSDVQVHLNVEHHYEADVIPNMTRSPRAKYITYYEDSDSLPGKRTAVWELDKANHRHIVRSPVLMRELWLEMWHDSHPHSKSKFVTKAKRGPLREEDCYWDYGKARCAWPEHCEYRTLQMFLQELASHHHFVSIVADMLHSANWRHIVKILTSESKWR</sequence>
<evidence type="ECO:0000313" key="1">
    <source>
        <dbReference type="EMBL" id="KAF5930505.1"/>
    </source>
</evidence>
<dbReference type="GO" id="GO:0006629">
    <property type="term" value="P:lipid metabolic process"/>
    <property type="evidence" value="ECO:0007669"/>
    <property type="project" value="InterPro"/>
</dbReference>